<feature type="region of interest" description="Disordered" evidence="1">
    <location>
        <begin position="1"/>
        <end position="46"/>
    </location>
</feature>
<dbReference type="EMBL" id="JAHRIO010074419">
    <property type="protein sequence ID" value="MEQ2183147.1"/>
    <property type="molecule type" value="Genomic_DNA"/>
</dbReference>
<proteinExistence type="predicted"/>
<sequence>SGVSLREQVTSEARASLSGHLSELSTRWQPSASPTRRLRFEDETETEAESRYLERHLQRRRVGQPGTGVLVSKLDLNQCINIPLGHRGDQQQRGRTLMRAAHPIESGRVMFGGRAQLDLRLPQHANVNEVMGSGLNKPCLHVRTELLKESYIGCTKPADSSEGEGWDVSKQERSNMTGINGNQLTTSQAPPTPKIPINPYATYPVGSFPQPSTTQQHTHKCPCSETPLTVTSLMMSENGQLNNTMTGKDVNQNQEEQENPSATEHYREPQSRSELKKRRPCSSSDTHPHYFTKNSADT</sequence>
<organism evidence="3 4">
    <name type="scientific">Goodea atripinnis</name>
    <dbReference type="NCBI Taxonomy" id="208336"/>
    <lineage>
        <taxon>Eukaryota</taxon>
        <taxon>Metazoa</taxon>
        <taxon>Chordata</taxon>
        <taxon>Craniata</taxon>
        <taxon>Vertebrata</taxon>
        <taxon>Euteleostomi</taxon>
        <taxon>Actinopterygii</taxon>
        <taxon>Neopterygii</taxon>
        <taxon>Teleostei</taxon>
        <taxon>Neoteleostei</taxon>
        <taxon>Acanthomorphata</taxon>
        <taxon>Ovalentaria</taxon>
        <taxon>Atherinomorphae</taxon>
        <taxon>Cyprinodontiformes</taxon>
        <taxon>Goodeidae</taxon>
        <taxon>Goodea</taxon>
    </lineage>
</organism>
<feature type="region of interest" description="Disordered" evidence="1">
    <location>
        <begin position="239"/>
        <end position="298"/>
    </location>
</feature>
<feature type="compositionally biased region" description="Polar residues" evidence="1">
    <location>
        <begin position="23"/>
        <end position="34"/>
    </location>
</feature>
<comment type="caution">
    <text evidence="3">The sequence shown here is derived from an EMBL/GenBank/DDBJ whole genome shotgun (WGS) entry which is preliminary data.</text>
</comment>
<reference evidence="3 4" key="1">
    <citation type="submission" date="2021-06" db="EMBL/GenBank/DDBJ databases">
        <authorList>
            <person name="Palmer J.M."/>
        </authorList>
    </citation>
    <scope>NUCLEOTIDE SEQUENCE [LARGE SCALE GENOMIC DNA]</scope>
    <source>
        <strain evidence="3 4">GA_2019</strain>
        <tissue evidence="3">Muscle</tissue>
    </source>
</reference>
<dbReference type="Pfam" id="PF15737">
    <property type="entry name" value="DUF4685"/>
    <property type="match status" value="1"/>
</dbReference>
<evidence type="ECO:0000313" key="3">
    <source>
        <dbReference type="EMBL" id="MEQ2183147.1"/>
    </source>
</evidence>
<keyword evidence="4" id="KW-1185">Reference proteome</keyword>
<evidence type="ECO:0000313" key="4">
    <source>
        <dbReference type="Proteomes" id="UP001476798"/>
    </source>
</evidence>
<evidence type="ECO:0000259" key="2">
    <source>
        <dbReference type="Pfam" id="PF15737"/>
    </source>
</evidence>
<feature type="non-terminal residue" evidence="3">
    <location>
        <position position="1"/>
    </location>
</feature>
<feature type="compositionally biased region" description="Polar residues" evidence="1">
    <location>
        <begin position="1"/>
        <end position="13"/>
    </location>
</feature>
<dbReference type="Proteomes" id="UP001476798">
    <property type="component" value="Unassembled WGS sequence"/>
</dbReference>
<evidence type="ECO:0000256" key="1">
    <source>
        <dbReference type="SAM" id="MobiDB-lite"/>
    </source>
</evidence>
<feature type="domain" description="DUF4685" evidence="2">
    <location>
        <begin position="7"/>
        <end position="61"/>
    </location>
</feature>
<name>A0ABV0PID7_9TELE</name>
<gene>
    <name evidence="3" type="ORF">GOODEAATRI_029663</name>
</gene>
<feature type="compositionally biased region" description="Basic and acidic residues" evidence="1">
    <location>
        <begin position="264"/>
        <end position="274"/>
    </location>
</feature>
<feature type="compositionally biased region" description="Polar residues" evidence="1">
    <location>
        <begin position="239"/>
        <end position="262"/>
    </location>
</feature>
<protein>
    <recommendedName>
        <fullName evidence="2">DUF4685 domain-containing protein</fullName>
    </recommendedName>
</protein>
<accession>A0ABV0PID7</accession>
<dbReference type="InterPro" id="IPR032756">
    <property type="entry name" value="DUF4685"/>
</dbReference>